<keyword evidence="3" id="KW-0808">Transferase</keyword>
<dbReference type="InterPro" id="IPR001296">
    <property type="entry name" value="Glyco_trans_1"/>
</dbReference>
<evidence type="ECO:0000256" key="1">
    <source>
        <dbReference type="ARBA" id="ARBA00006739"/>
    </source>
</evidence>
<dbReference type="SUPFAM" id="SSF53756">
    <property type="entry name" value="UDP-Glycosyltransferase/glycogen phosphorylase"/>
    <property type="match status" value="1"/>
</dbReference>
<accession>A0A1F7S0D6</accession>
<evidence type="ECO:0000259" key="5">
    <source>
        <dbReference type="Pfam" id="PF00535"/>
    </source>
</evidence>
<dbReference type="Pfam" id="PF00534">
    <property type="entry name" value="Glycos_transf_1"/>
    <property type="match status" value="1"/>
</dbReference>
<protein>
    <submittedName>
        <fullName evidence="6">Uncharacterized protein</fullName>
    </submittedName>
</protein>
<evidence type="ECO:0000256" key="3">
    <source>
        <dbReference type="ARBA" id="ARBA00022679"/>
    </source>
</evidence>
<organism evidence="6 7">
    <name type="scientific">Candidatus Schekmanbacteria bacterium RBG_13_48_7</name>
    <dbReference type="NCBI Taxonomy" id="1817878"/>
    <lineage>
        <taxon>Bacteria</taxon>
        <taxon>Candidatus Schekmaniibacteriota</taxon>
    </lineage>
</organism>
<dbReference type="SUPFAM" id="SSF53448">
    <property type="entry name" value="Nucleotide-diphospho-sugar transferases"/>
    <property type="match status" value="1"/>
</dbReference>
<gene>
    <name evidence="6" type="ORF">A2161_14265</name>
</gene>
<evidence type="ECO:0000259" key="4">
    <source>
        <dbReference type="Pfam" id="PF00534"/>
    </source>
</evidence>
<dbReference type="Gene3D" id="3.40.50.2000">
    <property type="entry name" value="Glycogen Phosphorylase B"/>
    <property type="match status" value="1"/>
</dbReference>
<comment type="caution">
    <text evidence="6">The sequence shown here is derived from an EMBL/GenBank/DDBJ whole genome shotgun (WGS) entry which is preliminary data.</text>
</comment>
<dbReference type="InterPro" id="IPR001173">
    <property type="entry name" value="Glyco_trans_2-like"/>
</dbReference>
<dbReference type="EMBL" id="MGDD01000095">
    <property type="protein sequence ID" value="OGL47171.1"/>
    <property type="molecule type" value="Genomic_DNA"/>
</dbReference>
<dbReference type="InterPro" id="IPR029044">
    <property type="entry name" value="Nucleotide-diphossugar_trans"/>
</dbReference>
<proteinExistence type="inferred from homology"/>
<keyword evidence="2" id="KW-0328">Glycosyltransferase</keyword>
<dbReference type="CDD" id="cd04186">
    <property type="entry name" value="GT_2_like_c"/>
    <property type="match status" value="1"/>
</dbReference>
<dbReference type="Pfam" id="PF00535">
    <property type="entry name" value="Glycos_transf_2"/>
    <property type="match status" value="1"/>
</dbReference>
<evidence type="ECO:0000313" key="6">
    <source>
        <dbReference type="EMBL" id="OGL47171.1"/>
    </source>
</evidence>
<dbReference type="PANTHER" id="PTHR43179">
    <property type="entry name" value="RHAMNOSYLTRANSFERASE WBBL"/>
    <property type="match status" value="1"/>
</dbReference>
<feature type="domain" description="Glycosyltransferase 2-like" evidence="5">
    <location>
        <begin position="258"/>
        <end position="374"/>
    </location>
</feature>
<evidence type="ECO:0000256" key="2">
    <source>
        <dbReference type="ARBA" id="ARBA00022676"/>
    </source>
</evidence>
<comment type="similarity">
    <text evidence="1">Belongs to the glycosyltransferase 2 family.</text>
</comment>
<reference evidence="6 7" key="1">
    <citation type="journal article" date="2016" name="Nat. Commun.">
        <title>Thousands of microbial genomes shed light on interconnected biogeochemical processes in an aquifer system.</title>
        <authorList>
            <person name="Anantharaman K."/>
            <person name="Brown C.T."/>
            <person name="Hug L.A."/>
            <person name="Sharon I."/>
            <person name="Castelle C.J."/>
            <person name="Probst A.J."/>
            <person name="Thomas B.C."/>
            <person name="Singh A."/>
            <person name="Wilkins M.J."/>
            <person name="Karaoz U."/>
            <person name="Brodie E.L."/>
            <person name="Williams K.H."/>
            <person name="Hubbard S.S."/>
            <person name="Banfield J.F."/>
        </authorList>
    </citation>
    <scope>NUCLEOTIDE SEQUENCE [LARGE SCALE GENOMIC DNA]</scope>
</reference>
<dbReference type="Gene3D" id="3.90.550.10">
    <property type="entry name" value="Spore Coat Polysaccharide Biosynthesis Protein SpsA, Chain A"/>
    <property type="match status" value="1"/>
</dbReference>
<evidence type="ECO:0000313" key="7">
    <source>
        <dbReference type="Proteomes" id="UP000179266"/>
    </source>
</evidence>
<dbReference type="PANTHER" id="PTHR43179:SF12">
    <property type="entry name" value="GALACTOFURANOSYLTRANSFERASE GLFT2"/>
    <property type="match status" value="1"/>
</dbReference>
<feature type="domain" description="Glycosyl transferase family 1" evidence="4">
    <location>
        <begin position="3"/>
        <end position="171"/>
    </location>
</feature>
<dbReference type="Proteomes" id="UP000179266">
    <property type="component" value="Unassembled WGS sequence"/>
</dbReference>
<dbReference type="AlphaFoldDB" id="A0A1F7S0D6"/>
<sequence length="598" mass="68646">MDEDDFVVLWSGGYNTWTDVDSLYNGLVMAMEENPRIKFVSIGGAIDGHDTMTYERFKNLVEASPYNKNFILLGWVPHEEVHNYYLEANTGLILDAPMYEGLLGCKTRVLEWVRAGLPSMATELCELTTILNKKDLGYTFPIGSPAAIKKLLIYLAEHPKELAETGLRAKKYGFDNFVFEKTTQPLREWTQNPTIAPDSQRKIQLFEDDSLRLHIEYHKLRQYALSLQEEIGQIREENKQLRSRIPFNPFSHDGPLVSIIVVYYKGDKYLENCLKSIEDNSYRNYEIVVVNNDIGDHFVEETAKKFSRVKVVSAGKNIGFSKGNNLAIKYVAGEIIVFLNQDTEVFPDWLTEIVKVMQSEKKIGIVGSKIFNSHGKILQHAGGHIFGNALTNHVGYGEVDNGNFDEISEMEYVTGASLAISMETLKFVKGFDPIYFPGYFEDADLCLTARAHGFKVVYAPSSTLHHHESTSLSKFSEKFFYYFHRSRLRFVIKNYTISDVFNKFLPVEYVWLRDFVGPDQINPLRRAYFDLFLSFPRLLLHRLRSRKLSSDLIRFGHPQVSTDSLKLRGLPLLIKTFQLLWSHPRRPGLSKPVNKHES</sequence>
<dbReference type="GO" id="GO:0016757">
    <property type="term" value="F:glycosyltransferase activity"/>
    <property type="evidence" value="ECO:0007669"/>
    <property type="project" value="UniProtKB-KW"/>
</dbReference>
<name>A0A1F7S0D6_9BACT</name>